<dbReference type="Gene3D" id="3.50.50.60">
    <property type="entry name" value="FAD/NAD(P)-binding domain"/>
    <property type="match status" value="2"/>
</dbReference>
<gene>
    <name evidence="6" type="ORF">Q5716_12120</name>
</gene>
<dbReference type="PANTHER" id="PTHR48105">
    <property type="entry name" value="THIOREDOXIN REDUCTASE 1-RELATED-RELATED"/>
    <property type="match status" value="1"/>
</dbReference>
<dbReference type="InterPro" id="IPR029063">
    <property type="entry name" value="SAM-dependent_MTases_sf"/>
</dbReference>
<dbReference type="InterPro" id="IPR023753">
    <property type="entry name" value="FAD/NAD-binding_dom"/>
</dbReference>
<comment type="catalytic activity">
    <reaction evidence="3">
        <text>[thioredoxin]-dithiol + NADP(+) = [thioredoxin]-disulfide + NADPH + H(+)</text>
        <dbReference type="Rhea" id="RHEA:20345"/>
        <dbReference type="Rhea" id="RHEA-COMP:10698"/>
        <dbReference type="Rhea" id="RHEA-COMP:10700"/>
        <dbReference type="ChEBI" id="CHEBI:15378"/>
        <dbReference type="ChEBI" id="CHEBI:29950"/>
        <dbReference type="ChEBI" id="CHEBI:50058"/>
        <dbReference type="ChEBI" id="CHEBI:57783"/>
        <dbReference type="ChEBI" id="CHEBI:58349"/>
        <dbReference type="EC" id="1.8.1.9"/>
    </reaction>
</comment>
<feature type="domain" description="FAD/NAD(P)-binding" evidence="4">
    <location>
        <begin position="17"/>
        <end position="297"/>
    </location>
</feature>
<dbReference type="SUPFAM" id="SSF53335">
    <property type="entry name" value="S-adenosyl-L-methionine-dependent methyltransferases"/>
    <property type="match status" value="1"/>
</dbReference>
<evidence type="ECO:0000313" key="6">
    <source>
        <dbReference type="EMBL" id="MDO7882974.1"/>
    </source>
</evidence>
<feature type="domain" description="Methyltransferase" evidence="5">
    <location>
        <begin position="365"/>
        <end position="458"/>
    </location>
</feature>
<dbReference type="InterPro" id="IPR050097">
    <property type="entry name" value="Ferredoxin-NADP_redctase_2"/>
</dbReference>
<evidence type="ECO:0000256" key="1">
    <source>
        <dbReference type="ARBA" id="ARBA00022630"/>
    </source>
</evidence>
<dbReference type="Proteomes" id="UP001241072">
    <property type="component" value="Unassembled WGS sequence"/>
</dbReference>
<comment type="caution">
    <text evidence="6">The sequence shown here is derived from an EMBL/GenBank/DDBJ whole genome shotgun (WGS) entry which is preliminary data.</text>
</comment>
<keyword evidence="7" id="KW-1185">Reference proteome</keyword>
<evidence type="ECO:0000256" key="3">
    <source>
        <dbReference type="ARBA" id="ARBA00048132"/>
    </source>
</evidence>
<dbReference type="Gene3D" id="3.40.50.150">
    <property type="entry name" value="Vaccinia Virus protein VP39"/>
    <property type="match status" value="1"/>
</dbReference>
<dbReference type="Pfam" id="PF13649">
    <property type="entry name" value="Methyltransf_25"/>
    <property type="match status" value="1"/>
</dbReference>
<keyword evidence="1" id="KW-0285">Flavoprotein</keyword>
<dbReference type="CDD" id="cd02440">
    <property type="entry name" value="AdoMet_MTases"/>
    <property type="match status" value="1"/>
</dbReference>
<organism evidence="6 7">
    <name type="scientific">Antiquaquibacter soli</name>
    <dbReference type="NCBI Taxonomy" id="3064523"/>
    <lineage>
        <taxon>Bacteria</taxon>
        <taxon>Bacillati</taxon>
        <taxon>Actinomycetota</taxon>
        <taxon>Actinomycetes</taxon>
        <taxon>Micrococcales</taxon>
        <taxon>Microbacteriaceae</taxon>
        <taxon>Antiquaquibacter</taxon>
    </lineage>
</organism>
<name>A0ABT9BPU4_9MICO</name>
<dbReference type="RefSeq" id="WP_305003405.1">
    <property type="nucleotide sequence ID" value="NZ_JAUQUB010000003.1"/>
</dbReference>
<evidence type="ECO:0000313" key="7">
    <source>
        <dbReference type="Proteomes" id="UP001241072"/>
    </source>
</evidence>
<evidence type="ECO:0000259" key="4">
    <source>
        <dbReference type="Pfam" id="PF07992"/>
    </source>
</evidence>
<dbReference type="PRINTS" id="PR00469">
    <property type="entry name" value="PNDRDTASEII"/>
</dbReference>
<accession>A0ABT9BPU4</accession>
<proteinExistence type="predicted"/>
<dbReference type="SUPFAM" id="SSF51905">
    <property type="entry name" value="FAD/NAD(P)-binding domain"/>
    <property type="match status" value="1"/>
</dbReference>
<dbReference type="PRINTS" id="PR00368">
    <property type="entry name" value="FADPNR"/>
</dbReference>
<sequence length="536" mass="56228">MHSSHPHPQPSPENPWDVIVVGGGAAGLSAALILSRARRRVLVIDSAEPRNRFAPHMHGVLGRDGYSPLDLVADGRREVRAAGGVVLDDRVIRTTATGSGFAVETQGGTRYTARRLVVATGLRDELPAIPGLAEQWGRGVVACPYCDGFESRGRRIGVLLGSAAGIHKAHLLAPYSPEVTVFSALAGELPSEEHRVLGERGIRVEERAVTDVVASDGALSGLRLADGSVVGLDVVFAEPLPVALDGPLRDLGAETTESPFGGWVAVDTTGRTSIDGVWAVGNVANPGALVPVAMGAGAAAALAINGELVAEEVAAAAERARLAEPADFWEHRYRTERREAGRVWSGRVNAAVAQEVDGLPAGRALDLGCGEGADAVWLAERGWRVTGVDISATALSVAEAAAAEAGVTDRVEWVRTDLADWRPEGEFDLVTASFLHSPVELDRERILRRAAAAVAPGGTLLVVGHAAFPPGSAHGHGDAPPLPSAEEVLAALELPDGWRVETCEQRDRVATGRDGHPVTLVDSVLRVRRGIDRNAI</sequence>
<dbReference type="Pfam" id="PF07992">
    <property type="entry name" value="Pyr_redox_2"/>
    <property type="match status" value="1"/>
</dbReference>
<keyword evidence="2" id="KW-0560">Oxidoreductase</keyword>
<dbReference type="InterPro" id="IPR041698">
    <property type="entry name" value="Methyltransf_25"/>
</dbReference>
<dbReference type="InterPro" id="IPR036188">
    <property type="entry name" value="FAD/NAD-bd_sf"/>
</dbReference>
<reference evidence="6 7" key="1">
    <citation type="submission" date="2023-07" db="EMBL/GenBank/DDBJ databases">
        <title>Protaetiibacter sp. nov WY-16 isolated from soil.</title>
        <authorList>
            <person name="Liu B."/>
            <person name="Wan Y."/>
        </authorList>
    </citation>
    <scope>NUCLEOTIDE SEQUENCE [LARGE SCALE GENOMIC DNA]</scope>
    <source>
        <strain evidence="6 7">WY-16</strain>
    </source>
</reference>
<evidence type="ECO:0000259" key="5">
    <source>
        <dbReference type="Pfam" id="PF13649"/>
    </source>
</evidence>
<dbReference type="EMBL" id="JAUQUB010000003">
    <property type="protein sequence ID" value="MDO7882974.1"/>
    <property type="molecule type" value="Genomic_DNA"/>
</dbReference>
<evidence type="ECO:0000256" key="2">
    <source>
        <dbReference type="ARBA" id="ARBA00023002"/>
    </source>
</evidence>
<protein>
    <submittedName>
        <fullName evidence="6">FAD-dependent oxidoreductase</fullName>
    </submittedName>
</protein>